<dbReference type="Proteomes" id="UP000325440">
    <property type="component" value="Unassembled WGS sequence"/>
</dbReference>
<accession>A0A5E4MT96</accession>
<feature type="transmembrane region" description="Helical" evidence="1">
    <location>
        <begin position="12"/>
        <end position="28"/>
    </location>
</feature>
<protein>
    <submittedName>
        <fullName evidence="2">Uncharacterized protein</fullName>
    </submittedName>
</protein>
<keyword evidence="1" id="KW-0472">Membrane</keyword>
<keyword evidence="1" id="KW-0812">Transmembrane</keyword>
<evidence type="ECO:0000313" key="2">
    <source>
        <dbReference type="EMBL" id="VVC34606.1"/>
    </source>
</evidence>
<name>A0A5E4MT96_9HEMI</name>
<gene>
    <name evidence="2" type="ORF">CINCED_3A013772</name>
</gene>
<keyword evidence="1" id="KW-1133">Transmembrane helix</keyword>
<dbReference type="AlphaFoldDB" id="A0A5E4MT96"/>
<dbReference type="EMBL" id="CABPRJ010001002">
    <property type="protein sequence ID" value="VVC34606.1"/>
    <property type="molecule type" value="Genomic_DNA"/>
</dbReference>
<evidence type="ECO:0000313" key="3">
    <source>
        <dbReference type="Proteomes" id="UP000325440"/>
    </source>
</evidence>
<keyword evidence="3" id="KW-1185">Reference proteome</keyword>
<evidence type="ECO:0000256" key="1">
    <source>
        <dbReference type="SAM" id="Phobius"/>
    </source>
</evidence>
<proteinExistence type="predicted"/>
<reference evidence="2 3" key="1">
    <citation type="submission" date="2019-08" db="EMBL/GenBank/DDBJ databases">
        <authorList>
            <person name="Alioto T."/>
            <person name="Alioto T."/>
            <person name="Gomez Garrido J."/>
        </authorList>
    </citation>
    <scope>NUCLEOTIDE SEQUENCE [LARGE SCALE GENOMIC DNA]</scope>
</reference>
<organism evidence="2 3">
    <name type="scientific">Cinara cedri</name>
    <dbReference type="NCBI Taxonomy" id="506608"/>
    <lineage>
        <taxon>Eukaryota</taxon>
        <taxon>Metazoa</taxon>
        <taxon>Ecdysozoa</taxon>
        <taxon>Arthropoda</taxon>
        <taxon>Hexapoda</taxon>
        <taxon>Insecta</taxon>
        <taxon>Pterygota</taxon>
        <taxon>Neoptera</taxon>
        <taxon>Paraneoptera</taxon>
        <taxon>Hemiptera</taxon>
        <taxon>Sternorrhyncha</taxon>
        <taxon>Aphidomorpha</taxon>
        <taxon>Aphidoidea</taxon>
        <taxon>Aphididae</taxon>
        <taxon>Lachninae</taxon>
        <taxon>Cinara</taxon>
    </lineage>
</organism>
<sequence length="68" mass="7814">MYLGTAQHMVKHIVYVTILITWLWFAKVNKKAFKKEIRIQEAENGSSEEDESIAQLHGVYEFKGSTAV</sequence>